<protein>
    <recommendedName>
        <fullName evidence="2">Flagellar hook-length control protein-like C-terminal domain-containing protein</fullName>
    </recommendedName>
</protein>
<dbReference type="AlphaFoldDB" id="A0A841GTL0"/>
<gene>
    <name evidence="3" type="ORF">HNP65_000213</name>
</gene>
<comment type="caution">
    <text evidence="3">The sequence shown here is derived from an EMBL/GenBank/DDBJ whole genome shotgun (WGS) entry which is preliminary data.</text>
</comment>
<dbReference type="InterPro" id="IPR038610">
    <property type="entry name" value="FliK-like_C_sf"/>
</dbReference>
<dbReference type="InterPro" id="IPR052563">
    <property type="entry name" value="FliK"/>
</dbReference>
<dbReference type="EMBL" id="JACHEX010000001">
    <property type="protein sequence ID" value="MBB6061791.1"/>
    <property type="molecule type" value="Genomic_DNA"/>
</dbReference>
<dbReference type="Pfam" id="PF02120">
    <property type="entry name" value="Flg_hook"/>
    <property type="match status" value="1"/>
</dbReference>
<keyword evidence="4" id="KW-1185">Reference proteome</keyword>
<feature type="domain" description="Flagellar hook-length control protein-like C-terminal" evidence="2">
    <location>
        <begin position="648"/>
        <end position="717"/>
    </location>
</feature>
<evidence type="ECO:0000313" key="3">
    <source>
        <dbReference type="EMBL" id="MBB6061791.1"/>
    </source>
</evidence>
<evidence type="ECO:0000313" key="4">
    <source>
        <dbReference type="Proteomes" id="UP000555828"/>
    </source>
</evidence>
<organism evidence="3 4">
    <name type="scientific">Thermosipho japonicus</name>
    <dbReference type="NCBI Taxonomy" id="90323"/>
    <lineage>
        <taxon>Bacteria</taxon>
        <taxon>Thermotogati</taxon>
        <taxon>Thermotogota</taxon>
        <taxon>Thermotogae</taxon>
        <taxon>Thermotogales</taxon>
        <taxon>Fervidobacteriaceae</taxon>
        <taxon>Thermosipho</taxon>
    </lineage>
</organism>
<dbReference type="PANTHER" id="PTHR37533:SF2">
    <property type="entry name" value="FLAGELLAR HOOK-LENGTH CONTROL PROTEIN"/>
    <property type="match status" value="1"/>
</dbReference>
<feature type="region of interest" description="Disordered" evidence="1">
    <location>
        <begin position="719"/>
        <end position="753"/>
    </location>
</feature>
<accession>A0A841GTL0</accession>
<reference evidence="3 4" key="1">
    <citation type="submission" date="2020-08" db="EMBL/GenBank/DDBJ databases">
        <title>Genomic Encyclopedia of Type Strains, Phase IV (KMG-IV): sequencing the most valuable type-strain genomes for metagenomic binning, comparative biology and taxonomic classification.</title>
        <authorList>
            <person name="Goeker M."/>
        </authorList>
    </citation>
    <scope>NUCLEOTIDE SEQUENCE [LARGE SCALE GENOMIC DNA]</scope>
    <source>
        <strain evidence="3 4">DSM 13481</strain>
    </source>
</reference>
<name>A0A841GTL0_9BACT</name>
<dbReference type="Gene3D" id="3.30.750.140">
    <property type="match status" value="1"/>
</dbReference>
<sequence>MNFLMQIVNIKKDSNLKLASGQKITDNQNFKGFEQALLETKRKVMANFLSKRVFEISSNIKKELITPAMELKKAIESLSLTKNKQNGVGQLNKLGGKNAIIKNDTNKVIEKNTNVLDAEKRIVVENSKILSLKKLEENSKLSDKEFKTKISKKDQDFILKEIKSISKKVIVDESKNNLSVETNLDSSIENIDIKKSSNKKEIKIISNSKDNKVKTKIVPKKDVVKKLIVNERKLIKDDRLKKEILEVEMTKKVKNLIQKDTKDKVVVEDKDLNKIQLEDKFKSKIQFIEDLERKMKSELGVENGTSLKEKKAENDTQNFYLKKSDKKIHNLASKKIIKDVLKEEKIISKNFVHRVLNIPDNSKKAVVINEKEINLKKGEKLIILIEPSKLLNLESKRSKYEYKKVLRNNLPSRKITWNNKLEKIPLVLKTNLKDFVKGSNELKDNFKGLNEKDNIKLKISSKKFLILDNKVNVDSVFSNDRTIKAIVLQPMIVNMFDTQENFESIRKLDNLMLKKENSEHLKIDLKSIKKNVETLNGLIRKMESVLKNNKSEISVRFVVERENKISKLKSEFNDIKPKVSNNIKEFYAKKSYQSLSHIDENIVRPGDIQTEKLDLNQKVEIETQNRNIENIYKKVVEMINFKGEIIKEKAVINLEHPAFGKMEINLEKIKDEVVVKFVFDNSDSKEVIEKGLINLRERLLNVGLEVKEFNLEVKEEQEWYEDENQQSNEDQQQEQKRRQKRWVKQDDELGFDG</sequence>
<dbReference type="RefSeq" id="WP_184618551.1">
    <property type="nucleotide sequence ID" value="NZ_JACHEX010000001.1"/>
</dbReference>
<dbReference type="Proteomes" id="UP000555828">
    <property type="component" value="Unassembled WGS sequence"/>
</dbReference>
<proteinExistence type="predicted"/>
<evidence type="ECO:0000259" key="2">
    <source>
        <dbReference type="Pfam" id="PF02120"/>
    </source>
</evidence>
<dbReference type="PANTHER" id="PTHR37533">
    <property type="entry name" value="FLAGELLAR HOOK-LENGTH CONTROL PROTEIN"/>
    <property type="match status" value="1"/>
</dbReference>
<evidence type="ECO:0000256" key="1">
    <source>
        <dbReference type="SAM" id="MobiDB-lite"/>
    </source>
</evidence>
<dbReference type="InterPro" id="IPR021136">
    <property type="entry name" value="Flagellar_hook_control-like_C"/>
</dbReference>